<keyword evidence="2" id="KW-1185">Reference proteome</keyword>
<name>A0AAD9KY67_RIDPI</name>
<gene>
    <name evidence="1" type="ORF">NP493_474g01026</name>
</gene>
<accession>A0AAD9KY67</accession>
<sequence>MQNLFTAPTRETYTEERYDWYEAQSLKRASMAVSSENLTNWVDGSTLRQSFVYKVYTNGLRTQPRGAPVLLTSTGVFMSPTRTHCGRLLEKLK</sequence>
<dbReference type="AlphaFoldDB" id="A0AAD9KY67"/>
<dbReference type="EMBL" id="JAODUO010000474">
    <property type="protein sequence ID" value="KAK2179742.1"/>
    <property type="molecule type" value="Genomic_DNA"/>
</dbReference>
<evidence type="ECO:0000313" key="1">
    <source>
        <dbReference type="EMBL" id="KAK2179742.1"/>
    </source>
</evidence>
<proteinExistence type="predicted"/>
<protein>
    <submittedName>
        <fullName evidence="1">Uncharacterized protein</fullName>
    </submittedName>
</protein>
<reference evidence="1" key="1">
    <citation type="journal article" date="2023" name="Mol. Biol. Evol.">
        <title>Third-Generation Sequencing Reveals the Adaptive Role of the Epigenome in Three Deep-Sea Polychaetes.</title>
        <authorList>
            <person name="Perez M."/>
            <person name="Aroh O."/>
            <person name="Sun Y."/>
            <person name="Lan Y."/>
            <person name="Juniper S.K."/>
            <person name="Young C.R."/>
            <person name="Angers B."/>
            <person name="Qian P.Y."/>
        </authorList>
    </citation>
    <scope>NUCLEOTIDE SEQUENCE</scope>
    <source>
        <strain evidence="1">R07B-5</strain>
    </source>
</reference>
<comment type="caution">
    <text evidence="1">The sequence shown here is derived from an EMBL/GenBank/DDBJ whole genome shotgun (WGS) entry which is preliminary data.</text>
</comment>
<dbReference type="Proteomes" id="UP001209878">
    <property type="component" value="Unassembled WGS sequence"/>
</dbReference>
<evidence type="ECO:0000313" key="2">
    <source>
        <dbReference type="Proteomes" id="UP001209878"/>
    </source>
</evidence>
<organism evidence="1 2">
    <name type="scientific">Ridgeia piscesae</name>
    <name type="common">Tubeworm</name>
    <dbReference type="NCBI Taxonomy" id="27915"/>
    <lineage>
        <taxon>Eukaryota</taxon>
        <taxon>Metazoa</taxon>
        <taxon>Spiralia</taxon>
        <taxon>Lophotrochozoa</taxon>
        <taxon>Annelida</taxon>
        <taxon>Polychaeta</taxon>
        <taxon>Sedentaria</taxon>
        <taxon>Canalipalpata</taxon>
        <taxon>Sabellida</taxon>
        <taxon>Siboglinidae</taxon>
        <taxon>Ridgeia</taxon>
    </lineage>
</organism>